<accession>A0A7C8GQQ1</accession>
<gene>
    <name evidence="1" type="ORF">F9U64_22360</name>
</gene>
<protein>
    <submittedName>
        <fullName evidence="1">Nucleoside triphosphate pyrophosphohydrolase</fullName>
    </submittedName>
</protein>
<proteinExistence type="predicted"/>
<organism evidence="1 2">
    <name type="scientific">Gracilibacillus oryzae</name>
    <dbReference type="NCBI Taxonomy" id="1672701"/>
    <lineage>
        <taxon>Bacteria</taxon>
        <taxon>Bacillati</taxon>
        <taxon>Bacillota</taxon>
        <taxon>Bacilli</taxon>
        <taxon>Bacillales</taxon>
        <taxon>Bacillaceae</taxon>
        <taxon>Gracilibacillus</taxon>
    </lineage>
</organism>
<keyword evidence="2" id="KW-1185">Reference proteome</keyword>
<dbReference type="CDD" id="cd11532">
    <property type="entry name" value="NTP-PPase_COG4997"/>
    <property type="match status" value="1"/>
</dbReference>
<dbReference type="InterPro" id="IPR038735">
    <property type="entry name" value="MSMEG_1276-like_NTP-PPase_dom"/>
</dbReference>
<comment type="caution">
    <text evidence="1">The sequence shown here is derived from an EMBL/GenBank/DDBJ whole genome shotgun (WGS) entry which is preliminary data.</text>
</comment>
<dbReference type="RefSeq" id="WP_153407098.1">
    <property type="nucleotide sequence ID" value="NZ_ML762465.1"/>
</dbReference>
<dbReference type="OrthoDB" id="9813491at2"/>
<sequence>MPIHNKLVRDKIAAILEEKQLSYTTKKLQNHTYKQELLKKLKEECREYRATDNNEEAAEELADILEVDLA</sequence>
<dbReference type="EMBL" id="WEID01000135">
    <property type="protein sequence ID" value="KAB8125579.1"/>
    <property type="molecule type" value="Genomic_DNA"/>
</dbReference>
<evidence type="ECO:0000313" key="2">
    <source>
        <dbReference type="Proteomes" id="UP000480246"/>
    </source>
</evidence>
<dbReference type="AlphaFoldDB" id="A0A7C8GQQ1"/>
<name>A0A7C8GQQ1_9BACI</name>
<dbReference type="GO" id="GO:0016787">
    <property type="term" value="F:hydrolase activity"/>
    <property type="evidence" value="ECO:0007669"/>
    <property type="project" value="UniProtKB-KW"/>
</dbReference>
<evidence type="ECO:0000313" key="1">
    <source>
        <dbReference type="EMBL" id="KAB8125579.1"/>
    </source>
</evidence>
<reference evidence="1 2" key="1">
    <citation type="submission" date="2019-10" db="EMBL/GenBank/DDBJ databases">
        <title>Gracilibacillus sp. nov. isolated from rice seeds.</title>
        <authorList>
            <person name="He S."/>
        </authorList>
    </citation>
    <scope>NUCLEOTIDE SEQUENCE [LARGE SCALE GENOMIC DNA]</scope>
    <source>
        <strain evidence="1 2">TD8</strain>
    </source>
</reference>
<dbReference type="Proteomes" id="UP000480246">
    <property type="component" value="Unassembled WGS sequence"/>
</dbReference>
<keyword evidence="1" id="KW-0378">Hydrolase</keyword>